<comment type="caution">
    <text evidence="11">The sequence shown here is derived from an EMBL/GenBank/DDBJ whole genome shotgun (WGS) entry which is preliminary data.</text>
</comment>
<organism evidence="11 12">
    <name type="scientific">Hypothenemus hampei</name>
    <name type="common">Coffee berry borer</name>
    <dbReference type="NCBI Taxonomy" id="57062"/>
    <lineage>
        <taxon>Eukaryota</taxon>
        <taxon>Metazoa</taxon>
        <taxon>Ecdysozoa</taxon>
        <taxon>Arthropoda</taxon>
        <taxon>Hexapoda</taxon>
        <taxon>Insecta</taxon>
        <taxon>Pterygota</taxon>
        <taxon>Neoptera</taxon>
        <taxon>Endopterygota</taxon>
        <taxon>Coleoptera</taxon>
        <taxon>Polyphaga</taxon>
        <taxon>Cucujiformia</taxon>
        <taxon>Curculionidae</taxon>
        <taxon>Scolytinae</taxon>
        <taxon>Hypothenemus</taxon>
    </lineage>
</organism>
<gene>
    <name evidence="11" type="ORF">ABEB36_001579</name>
</gene>
<dbReference type="Proteomes" id="UP001566132">
    <property type="component" value="Unassembled WGS sequence"/>
</dbReference>
<dbReference type="Pfam" id="PF02949">
    <property type="entry name" value="7tm_6"/>
    <property type="match status" value="1"/>
</dbReference>
<reference evidence="11 12" key="1">
    <citation type="submission" date="2024-05" db="EMBL/GenBank/DDBJ databases">
        <title>Genetic variation in Jamaican populations of the coffee berry borer (Hypothenemus hampei).</title>
        <authorList>
            <person name="Errbii M."/>
            <person name="Myrie A."/>
        </authorList>
    </citation>
    <scope>NUCLEOTIDE SEQUENCE [LARGE SCALE GENOMIC DNA]</scope>
    <source>
        <strain evidence="11">JA-Hopewell-2020-01-JO</strain>
        <tissue evidence="11">Whole body</tissue>
    </source>
</reference>
<dbReference type="GO" id="GO:0007165">
    <property type="term" value="P:signal transduction"/>
    <property type="evidence" value="ECO:0007669"/>
    <property type="project" value="UniProtKB-KW"/>
</dbReference>
<keyword evidence="6 9" id="KW-0472">Membrane</keyword>
<keyword evidence="2" id="KW-0716">Sensory transduction</keyword>
<evidence type="ECO:0000256" key="5">
    <source>
        <dbReference type="ARBA" id="ARBA00022989"/>
    </source>
</evidence>
<dbReference type="AlphaFoldDB" id="A0ABD1FF40"/>
<evidence type="ECO:0000256" key="8">
    <source>
        <dbReference type="ARBA" id="ARBA00023224"/>
    </source>
</evidence>
<evidence type="ECO:0000313" key="12">
    <source>
        <dbReference type="Proteomes" id="UP001566132"/>
    </source>
</evidence>
<evidence type="ECO:0000256" key="4">
    <source>
        <dbReference type="ARBA" id="ARBA00022725"/>
    </source>
</evidence>
<keyword evidence="4" id="KW-0552">Olfaction</keyword>
<evidence type="ECO:0008006" key="13">
    <source>
        <dbReference type="Google" id="ProtNLM"/>
    </source>
</evidence>
<dbReference type="EMBL" id="JBDJPC010000001">
    <property type="protein sequence ID" value="KAL1517872.1"/>
    <property type="molecule type" value="Genomic_DNA"/>
</dbReference>
<keyword evidence="12" id="KW-1185">Reference proteome</keyword>
<evidence type="ECO:0000256" key="6">
    <source>
        <dbReference type="ARBA" id="ARBA00023136"/>
    </source>
</evidence>
<dbReference type="InterPro" id="IPR004117">
    <property type="entry name" value="7tm6_olfct_rcpt"/>
</dbReference>
<keyword evidence="10" id="KW-0732">Signal</keyword>
<evidence type="ECO:0000256" key="9">
    <source>
        <dbReference type="SAM" id="Phobius"/>
    </source>
</evidence>
<dbReference type="GO" id="GO:0016020">
    <property type="term" value="C:membrane"/>
    <property type="evidence" value="ECO:0007669"/>
    <property type="project" value="UniProtKB-SubCell"/>
</dbReference>
<keyword evidence="5 9" id="KW-1133">Transmembrane helix</keyword>
<evidence type="ECO:0000256" key="10">
    <source>
        <dbReference type="SAM" id="SignalP"/>
    </source>
</evidence>
<keyword evidence="3 9" id="KW-0812">Transmembrane</keyword>
<keyword evidence="7" id="KW-0675">Receptor</keyword>
<evidence type="ECO:0000256" key="7">
    <source>
        <dbReference type="ARBA" id="ARBA00023170"/>
    </source>
</evidence>
<evidence type="ECO:0000256" key="1">
    <source>
        <dbReference type="ARBA" id="ARBA00004141"/>
    </source>
</evidence>
<keyword evidence="8" id="KW-0807">Transducer</keyword>
<protein>
    <recommendedName>
        <fullName evidence="13">ABC transmembrane type-1 domain-containing protein</fullName>
    </recommendedName>
</protein>
<evidence type="ECO:0000256" key="3">
    <source>
        <dbReference type="ARBA" id="ARBA00022692"/>
    </source>
</evidence>
<feature type="transmembrane region" description="Helical" evidence="9">
    <location>
        <begin position="106"/>
        <end position="125"/>
    </location>
</feature>
<feature type="transmembrane region" description="Helical" evidence="9">
    <location>
        <begin position="61"/>
        <end position="85"/>
    </location>
</feature>
<evidence type="ECO:0000256" key="2">
    <source>
        <dbReference type="ARBA" id="ARBA00022606"/>
    </source>
</evidence>
<feature type="chain" id="PRO_5044881807" description="ABC transmembrane type-1 domain-containing protein" evidence="10">
    <location>
        <begin position="20"/>
        <end position="190"/>
    </location>
</feature>
<sequence>MNMIMLFPAYLALLKVVLMKTTRFSKLLHTMYQEENRLYSMETEKVHEIYLQNVTYARKSALFIETMEGVVATFVIPAIGIFSLIKDQPEKLKVIYANFLFDQEKHYGYFLIIQGVLSYTGAIYFSLFQNVYISLLTFVKALLQILQYKVNSSLTKVTTARDLRVVKEFIPQHQFIIGHPSEISQRTHAN</sequence>
<dbReference type="GO" id="GO:0007608">
    <property type="term" value="P:sensory perception of smell"/>
    <property type="evidence" value="ECO:0007669"/>
    <property type="project" value="UniProtKB-KW"/>
</dbReference>
<accession>A0ABD1FF40</accession>
<evidence type="ECO:0000313" key="11">
    <source>
        <dbReference type="EMBL" id="KAL1517872.1"/>
    </source>
</evidence>
<feature type="signal peptide" evidence="10">
    <location>
        <begin position="1"/>
        <end position="19"/>
    </location>
</feature>
<comment type="subcellular location">
    <subcellularLocation>
        <location evidence="1">Membrane</location>
        <topology evidence="1">Multi-pass membrane protein</topology>
    </subcellularLocation>
</comment>
<name>A0ABD1FF40_HYPHA</name>
<proteinExistence type="predicted"/>